<evidence type="ECO:0000313" key="1">
    <source>
        <dbReference type="EMBL" id="PTX14234.1"/>
    </source>
</evidence>
<accession>A0A2T5YCM3</accession>
<keyword evidence="2" id="KW-1185">Reference proteome</keyword>
<dbReference type="EMBL" id="QBKI01000012">
    <property type="protein sequence ID" value="PTX14234.1"/>
    <property type="molecule type" value="Genomic_DNA"/>
</dbReference>
<sequence>MFLKPRLLLLNHRIVQASCCFCAYTYSITSKKHSGKK</sequence>
<proteinExistence type="predicted"/>
<evidence type="ECO:0000313" key="2">
    <source>
        <dbReference type="Proteomes" id="UP000244225"/>
    </source>
</evidence>
<protein>
    <submittedName>
        <fullName evidence="1">Uncharacterized protein</fullName>
    </submittedName>
</protein>
<comment type="caution">
    <text evidence="1">The sequence shown here is derived from an EMBL/GenBank/DDBJ whole genome shotgun (WGS) entry which is preliminary data.</text>
</comment>
<gene>
    <name evidence="1" type="ORF">C8N40_11281</name>
</gene>
<name>A0A2T5YCM3_9BACT</name>
<organism evidence="1 2">
    <name type="scientific">Pontibacter mucosus</name>
    <dbReference type="NCBI Taxonomy" id="1649266"/>
    <lineage>
        <taxon>Bacteria</taxon>
        <taxon>Pseudomonadati</taxon>
        <taxon>Bacteroidota</taxon>
        <taxon>Cytophagia</taxon>
        <taxon>Cytophagales</taxon>
        <taxon>Hymenobacteraceae</taxon>
        <taxon>Pontibacter</taxon>
    </lineage>
</organism>
<reference evidence="1 2" key="1">
    <citation type="submission" date="2018-04" db="EMBL/GenBank/DDBJ databases">
        <title>Genomic Encyclopedia of Archaeal and Bacterial Type Strains, Phase II (KMG-II): from individual species to whole genera.</title>
        <authorList>
            <person name="Goeker M."/>
        </authorList>
    </citation>
    <scope>NUCLEOTIDE SEQUENCE [LARGE SCALE GENOMIC DNA]</scope>
    <source>
        <strain evidence="1 2">DSM 100162</strain>
    </source>
</reference>
<dbReference type="AlphaFoldDB" id="A0A2T5YCM3"/>
<dbReference type="Proteomes" id="UP000244225">
    <property type="component" value="Unassembled WGS sequence"/>
</dbReference>